<dbReference type="Gene3D" id="2.40.50.100">
    <property type="match status" value="1"/>
</dbReference>
<evidence type="ECO:0000256" key="2">
    <source>
        <dbReference type="ARBA" id="ARBA00009477"/>
    </source>
</evidence>
<dbReference type="PANTHER" id="PTHR32347:SF14">
    <property type="entry name" value="EFFLUX SYSTEM COMPONENT YKNX-RELATED"/>
    <property type="match status" value="1"/>
</dbReference>
<comment type="caution">
    <text evidence="6">The sequence shown here is derived from an EMBL/GenBank/DDBJ whole genome shotgun (WGS) entry which is preliminary data.</text>
</comment>
<dbReference type="Gene3D" id="2.40.30.170">
    <property type="match status" value="1"/>
</dbReference>
<name>A0A7V4XU69_9BACT</name>
<proteinExistence type="inferred from homology"/>
<keyword evidence="5" id="KW-1133">Transmembrane helix</keyword>
<comment type="similarity">
    <text evidence="2">Belongs to the membrane fusion protein (MFP) (TC 8.A.1) family.</text>
</comment>
<keyword evidence="5" id="KW-0472">Membrane</keyword>
<dbReference type="AlphaFoldDB" id="A0A7V4XU69"/>
<dbReference type="NCBIfam" id="TIGR01730">
    <property type="entry name" value="RND_mfp"/>
    <property type="match status" value="1"/>
</dbReference>
<dbReference type="GO" id="GO:0022857">
    <property type="term" value="F:transmembrane transporter activity"/>
    <property type="evidence" value="ECO:0007669"/>
    <property type="project" value="InterPro"/>
</dbReference>
<gene>
    <name evidence="6" type="ORF">ENW50_11325</name>
</gene>
<organism evidence="6">
    <name type="scientific">Acidobacterium capsulatum</name>
    <dbReference type="NCBI Taxonomy" id="33075"/>
    <lineage>
        <taxon>Bacteria</taxon>
        <taxon>Pseudomonadati</taxon>
        <taxon>Acidobacteriota</taxon>
        <taxon>Terriglobia</taxon>
        <taxon>Terriglobales</taxon>
        <taxon>Acidobacteriaceae</taxon>
        <taxon>Acidobacterium</taxon>
    </lineage>
</organism>
<dbReference type="EMBL" id="DTKL01000071">
    <property type="protein sequence ID" value="HGY95258.1"/>
    <property type="molecule type" value="Genomic_DNA"/>
</dbReference>
<dbReference type="GO" id="GO:0016020">
    <property type="term" value="C:membrane"/>
    <property type="evidence" value="ECO:0007669"/>
    <property type="project" value="InterPro"/>
</dbReference>
<comment type="subcellular location">
    <subcellularLocation>
        <location evidence="1">Cell envelope</location>
    </subcellularLocation>
</comment>
<evidence type="ECO:0000313" key="6">
    <source>
        <dbReference type="EMBL" id="HGY95258.1"/>
    </source>
</evidence>
<evidence type="ECO:0000256" key="1">
    <source>
        <dbReference type="ARBA" id="ARBA00004196"/>
    </source>
</evidence>
<dbReference type="PANTHER" id="PTHR32347">
    <property type="entry name" value="EFFLUX SYSTEM COMPONENT YKNX-RELATED"/>
    <property type="match status" value="1"/>
</dbReference>
<protein>
    <submittedName>
        <fullName evidence="6">Efflux RND transporter periplasmic adaptor subunit</fullName>
    </submittedName>
</protein>
<dbReference type="InterPro" id="IPR050465">
    <property type="entry name" value="UPF0194_transport"/>
</dbReference>
<dbReference type="SUPFAM" id="SSF111369">
    <property type="entry name" value="HlyD-like secretion proteins"/>
    <property type="match status" value="1"/>
</dbReference>
<reference evidence="6" key="1">
    <citation type="journal article" date="2020" name="mSystems">
        <title>Genome- and Community-Level Interaction Insights into Carbon Utilization and Element Cycling Functions of Hydrothermarchaeota in Hydrothermal Sediment.</title>
        <authorList>
            <person name="Zhou Z."/>
            <person name="Liu Y."/>
            <person name="Xu W."/>
            <person name="Pan J."/>
            <person name="Luo Z.H."/>
            <person name="Li M."/>
        </authorList>
    </citation>
    <scope>NUCLEOTIDE SEQUENCE [LARGE SCALE GENOMIC DNA]</scope>
    <source>
        <strain evidence="6">SpSt-855</strain>
    </source>
</reference>
<evidence type="ECO:0000256" key="3">
    <source>
        <dbReference type="ARBA" id="ARBA00023054"/>
    </source>
</evidence>
<keyword evidence="3 4" id="KW-0175">Coiled coil</keyword>
<feature type="coiled-coil region" evidence="4">
    <location>
        <begin position="130"/>
        <end position="225"/>
    </location>
</feature>
<accession>A0A7V4XU69</accession>
<dbReference type="GO" id="GO:0030313">
    <property type="term" value="C:cell envelope"/>
    <property type="evidence" value="ECO:0007669"/>
    <property type="project" value="UniProtKB-SubCell"/>
</dbReference>
<keyword evidence="5" id="KW-0812">Transmembrane</keyword>
<dbReference type="InterPro" id="IPR006143">
    <property type="entry name" value="RND_pump_MFP"/>
</dbReference>
<evidence type="ECO:0000256" key="4">
    <source>
        <dbReference type="SAM" id="Coils"/>
    </source>
</evidence>
<feature type="transmembrane region" description="Helical" evidence="5">
    <location>
        <begin position="12"/>
        <end position="33"/>
    </location>
</feature>
<dbReference type="Gene3D" id="2.40.420.20">
    <property type="match status" value="1"/>
</dbReference>
<evidence type="ECO:0000256" key="5">
    <source>
        <dbReference type="SAM" id="Phobius"/>
    </source>
</evidence>
<sequence length="416" mass="44475">MATTTVRRSNTATLVVGFVVALIIIFLVARYLLREQPPIRVATVHYGDLVSTVSTNGKVEPQANFEAHAPFPGVVKAVYVHAGDHVTKGELLLTMDDSNALAKLATAYAGVKGAEGNYQVAKAGGTSQNRLQLQGQIAKAQIDLNQAKHDLAALKKLETTGAASPDEIASAQERVQADESSLQVLEQQRSASVNSLDVAYARAGLHEAQQAYAAAEALVNESNVRAPFDGTVYSLPVSATEYVGGGSLLLEVANLEHLQVRAYFDEPEIGRLAVGQPITIRWDAKPNEVWHGHVARLPSSIITYGTRNVGEVLVSIDDVDGVLIPNTNVTVTVTVSDLKHVLILPRDALHAEQGKSYVYRVVRSKLRQTSVKVGDLNLTDMQIVSGLKDGDVVALGSEATNGQPLSNGLPVDVEQQ</sequence>